<gene>
    <name evidence="6" type="ORF">H9890_02785</name>
</gene>
<comment type="subcellular location">
    <subcellularLocation>
        <location evidence="1">Membrane</location>
        <topology evidence="1">Multi-pass membrane protein</topology>
    </subcellularLocation>
</comment>
<dbReference type="InterPro" id="IPR035952">
    <property type="entry name" value="Rhomboid-like_sf"/>
</dbReference>
<keyword evidence="3 5" id="KW-1133">Transmembrane helix</keyword>
<evidence type="ECO:0000256" key="2">
    <source>
        <dbReference type="ARBA" id="ARBA00022692"/>
    </source>
</evidence>
<evidence type="ECO:0000256" key="4">
    <source>
        <dbReference type="ARBA" id="ARBA00023136"/>
    </source>
</evidence>
<feature type="transmembrane region" description="Helical" evidence="5">
    <location>
        <begin position="61"/>
        <end position="87"/>
    </location>
</feature>
<feature type="transmembrane region" description="Helical" evidence="5">
    <location>
        <begin position="99"/>
        <end position="120"/>
    </location>
</feature>
<accession>A0A9D1TVJ3</accession>
<feature type="transmembrane region" description="Helical" evidence="5">
    <location>
        <begin position="154"/>
        <end position="173"/>
    </location>
</feature>
<dbReference type="GO" id="GO:0006508">
    <property type="term" value="P:proteolysis"/>
    <property type="evidence" value="ECO:0007669"/>
    <property type="project" value="UniProtKB-KW"/>
</dbReference>
<protein>
    <submittedName>
        <fullName evidence="6">Rhomboid family intramembrane serine protease</fullName>
    </submittedName>
</protein>
<dbReference type="Proteomes" id="UP000823933">
    <property type="component" value="Unassembled WGS sequence"/>
</dbReference>
<reference evidence="6" key="2">
    <citation type="submission" date="2021-04" db="EMBL/GenBank/DDBJ databases">
        <authorList>
            <person name="Gilroy R."/>
        </authorList>
    </citation>
    <scope>NUCLEOTIDE SEQUENCE</scope>
    <source>
        <strain evidence="6">ChiHcolR34-3080</strain>
    </source>
</reference>
<dbReference type="AlphaFoldDB" id="A0A9D1TVJ3"/>
<proteinExistence type="predicted"/>
<keyword evidence="6" id="KW-0378">Hydrolase</keyword>
<name>A0A9D1TVJ3_9FIRM</name>
<comment type="caution">
    <text evidence="6">The sequence shown here is derived from an EMBL/GenBank/DDBJ whole genome shotgun (WGS) entry which is preliminary data.</text>
</comment>
<evidence type="ECO:0000256" key="1">
    <source>
        <dbReference type="ARBA" id="ARBA00004141"/>
    </source>
</evidence>
<evidence type="ECO:0000256" key="3">
    <source>
        <dbReference type="ARBA" id="ARBA00022989"/>
    </source>
</evidence>
<feature type="transmembrane region" description="Helical" evidence="5">
    <location>
        <begin position="179"/>
        <end position="201"/>
    </location>
</feature>
<dbReference type="EMBL" id="DXHQ01000035">
    <property type="protein sequence ID" value="HIW08311.1"/>
    <property type="molecule type" value="Genomic_DNA"/>
</dbReference>
<organism evidence="6 7">
    <name type="scientific">Candidatus Faecalibacterium intestinigallinarum</name>
    <dbReference type="NCBI Taxonomy" id="2838581"/>
    <lineage>
        <taxon>Bacteria</taxon>
        <taxon>Bacillati</taxon>
        <taxon>Bacillota</taxon>
        <taxon>Clostridia</taxon>
        <taxon>Eubacteriales</taxon>
        <taxon>Oscillospiraceae</taxon>
        <taxon>Faecalibacterium</taxon>
    </lineage>
</organism>
<evidence type="ECO:0000313" key="7">
    <source>
        <dbReference type="Proteomes" id="UP000823933"/>
    </source>
</evidence>
<sequence length="212" mass="24388">MNWLTKLERKFGRYCIPNLIALLVGGQIVVYAVALFVNRYITYSLSLTRPALFAGEIWRLVTFLFVPQISGSILNFALGAYFLWFLGSALEAAWGDFRFNLYVLAGMLGAILACLVTGWADTYCLELSLLLAFALLYPEMQVLLFFVIPIKVKYFGLFAAAIWVLSFLSAGWLTKLNYLLSMAGFILFFGPVLWSNIRAWYRREQWRRQNRR</sequence>
<dbReference type="SUPFAM" id="SSF144091">
    <property type="entry name" value="Rhomboid-like"/>
    <property type="match status" value="1"/>
</dbReference>
<feature type="transmembrane region" description="Helical" evidence="5">
    <location>
        <begin position="20"/>
        <end position="41"/>
    </location>
</feature>
<evidence type="ECO:0000256" key="5">
    <source>
        <dbReference type="SAM" id="Phobius"/>
    </source>
</evidence>
<keyword evidence="4 5" id="KW-0472">Membrane</keyword>
<feature type="transmembrane region" description="Helical" evidence="5">
    <location>
        <begin position="126"/>
        <end position="147"/>
    </location>
</feature>
<dbReference type="GO" id="GO:0016020">
    <property type="term" value="C:membrane"/>
    <property type="evidence" value="ECO:0007669"/>
    <property type="project" value="UniProtKB-SubCell"/>
</dbReference>
<keyword evidence="6" id="KW-0645">Protease</keyword>
<reference evidence="6" key="1">
    <citation type="journal article" date="2021" name="PeerJ">
        <title>Extensive microbial diversity within the chicken gut microbiome revealed by metagenomics and culture.</title>
        <authorList>
            <person name="Gilroy R."/>
            <person name="Ravi A."/>
            <person name="Getino M."/>
            <person name="Pursley I."/>
            <person name="Horton D.L."/>
            <person name="Alikhan N.F."/>
            <person name="Baker D."/>
            <person name="Gharbi K."/>
            <person name="Hall N."/>
            <person name="Watson M."/>
            <person name="Adriaenssens E.M."/>
            <person name="Foster-Nyarko E."/>
            <person name="Jarju S."/>
            <person name="Secka A."/>
            <person name="Antonio M."/>
            <person name="Oren A."/>
            <person name="Chaudhuri R.R."/>
            <person name="La Ragione R."/>
            <person name="Hildebrand F."/>
            <person name="Pallen M.J."/>
        </authorList>
    </citation>
    <scope>NUCLEOTIDE SEQUENCE</scope>
    <source>
        <strain evidence="6">ChiHcolR34-3080</strain>
    </source>
</reference>
<dbReference type="GO" id="GO:0008233">
    <property type="term" value="F:peptidase activity"/>
    <property type="evidence" value="ECO:0007669"/>
    <property type="project" value="UniProtKB-KW"/>
</dbReference>
<keyword evidence="2 5" id="KW-0812">Transmembrane</keyword>
<dbReference type="Gene3D" id="1.20.1540.10">
    <property type="entry name" value="Rhomboid-like"/>
    <property type="match status" value="1"/>
</dbReference>
<evidence type="ECO:0000313" key="6">
    <source>
        <dbReference type="EMBL" id="HIW08311.1"/>
    </source>
</evidence>